<organism evidence="1 2">
    <name type="scientific">Leucogyrophana mollusca</name>
    <dbReference type="NCBI Taxonomy" id="85980"/>
    <lineage>
        <taxon>Eukaryota</taxon>
        <taxon>Fungi</taxon>
        <taxon>Dikarya</taxon>
        <taxon>Basidiomycota</taxon>
        <taxon>Agaricomycotina</taxon>
        <taxon>Agaricomycetes</taxon>
        <taxon>Agaricomycetidae</taxon>
        <taxon>Boletales</taxon>
        <taxon>Boletales incertae sedis</taxon>
        <taxon>Leucogyrophana</taxon>
    </lineage>
</organism>
<evidence type="ECO:0000313" key="2">
    <source>
        <dbReference type="Proteomes" id="UP000790709"/>
    </source>
</evidence>
<accession>A0ACB8B0Z9</accession>
<protein>
    <submittedName>
        <fullName evidence="1">Uncharacterized protein</fullName>
    </submittedName>
</protein>
<dbReference type="Proteomes" id="UP000790709">
    <property type="component" value="Unassembled WGS sequence"/>
</dbReference>
<sequence length="225" mass="22660">MSTSVVASTRASGVNAPANTADETSSLIDKIAKTLAGVSLSREAADALIAAILLAVADAPLLSPASPAASVSSLTDLTSELALTDNTSTSPLLGVTAASTTVTVPAAVSVAPPAVPVAPPAVPVAPPAVPVASPAVAATLVPPPIPFGHKYEQYGGRTYCLPISVTYAPLYYITKGRHVGVVALWHLVAPLVIGVRRAAYGRADSIEDGRVKIQEAIDAGSLELL</sequence>
<name>A0ACB8B0Z9_9AGAM</name>
<keyword evidence="2" id="KW-1185">Reference proteome</keyword>
<comment type="caution">
    <text evidence="1">The sequence shown here is derived from an EMBL/GenBank/DDBJ whole genome shotgun (WGS) entry which is preliminary data.</text>
</comment>
<gene>
    <name evidence="1" type="ORF">BV22DRAFT_1134325</name>
</gene>
<proteinExistence type="predicted"/>
<evidence type="ECO:0000313" key="1">
    <source>
        <dbReference type="EMBL" id="KAH7918798.1"/>
    </source>
</evidence>
<reference evidence="1" key="1">
    <citation type="journal article" date="2021" name="New Phytol.">
        <title>Evolutionary innovations through gain and loss of genes in the ectomycorrhizal Boletales.</title>
        <authorList>
            <person name="Wu G."/>
            <person name="Miyauchi S."/>
            <person name="Morin E."/>
            <person name="Kuo A."/>
            <person name="Drula E."/>
            <person name="Varga T."/>
            <person name="Kohler A."/>
            <person name="Feng B."/>
            <person name="Cao Y."/>
            <person name="Lipzen A."/>
            <person name="Daum C."/>
            <person name="Hundley H."/>
            <person name="Pangilinan J."/>
            <person name="Johnson J."/>
            <person name="Barry K."/>
            <person name="LaButti K."/>
            <person name="Ng V."/>
            <person name="Ahrendt S."/>
            <person name="Min B."/>
            <person name="Choi I.G."/>
            <person name="Park H."/>
            <person name="Plett J.M."/>
            <person name="Magnuson J."/>
            <person name="Spatafora J.W."/>
            <person name="Nagy L.G."/>
            <person name="Henrissat B."/>
            <person name="Grigoriev I.V."/>
            <person name="Yang Z.L."/>
            <person name="Xu J."/>
            <person name="Martin F.M."/>
        </authorList>
    </citation>
    <scope>NUCLEOTIDE SEQUENCE</scope>
    <source>
        <strain evidence="1">KUC20120723A-06</strain>
    </source>
</reference>
<dbReference type="EMBL" id="MU266733">
    <property type="protein sequence ID" value="KAH7918798.1"/>
    <property type="molecule type" value="Genomic_DNA"/>
</dbReference>